<gene>
    <name evidence="2" type="ORF">COU93_00910</name>
</gene>
<evidence type="ECO:0000259" key="1">
    <source>
        <dbReference type="Pfam" id="PF04765"/>
    </source>
</evidence>
<dbReference type="EMBL" id="PFEI01000056">
    <property type="protein sequence ID" value="PJE67045.1"/>
    <property type="molecule type" value="Genomic_DNA"/>
</dbReference>
<reference evidence="3" key="1">
    <citation type="submission" date="2017-09" db="EMBL/GenBank/DDBJ databases">
        <title>Depth-based differentiation of microbial function through sediment-hosted aquifers and enrichment of novel symbionts in the deep terrestrial subsurface.</title>
        <authorList>
            <person name="Probst A.J."/>
            <person name="Ladd B."/>
            <person name="Jarett J.K."/>
            <person name="Geller-Mcgrath D.E."/>
            <person name="Sieber C.M.K."/>
            <person name="Emerson J.B."/>
            <person name="Anantharaman K."/>
            <person name="Thomas B.C."/>
            <person name="Malmstrom R."/>
            <person name="Stieglmeier M."/>
            <person name="Klingl A."/>
            <person name="Woyke T."/>
            <person name="Ryan C.M."/>
            <person name="Banfield J.F."/>
        </authorList>
    </citation>
    <scope>NUCLEOTIDE SEQUENCE [LARGE SCALE GENOMIC DNA]</scope>
</reference>
<feature type="domain" description="TOD1/MUCI70 glycosyltransferase-like" evidence="1">
    <location>
        <begin position="121"/>
        <end position="281"/>
    </location>
</feature>
<evidence type="ECO:0000313" key="3">
    <source>
        <dbReference type="Proteomes" id="UP000229766"/>
    </source>
</evidence>
<dbReference type="AlphaFoldDB" id="A0A2M8L297"/>
<evidence type="ECO:0000313" key="2">
    <source>
        <dbReference type="EMBL" id="PJE67045.1"/>
    </source>
</evidence>
<organism evidence="2 3">
    <name type="scientific">Candidatus Shapirobacteria bacterium CG10_big_fil_rev_8_21_14_0_10_36_6</name>
    <dbReference type="NCBI Taxonomy" id="1974886"/>
    <lineage>
        <taxon>Bacteria</taxon>
        <taxon>Candidatus Shapironibacteriota</taxon>
    </lineage>
</organism>
<dbReference type="Pfam" id="PF04765">
    <property type="entry name" value="TOD1_MUCI70"/>
    <property type="match status" value="1"/>
</dbReference>
<feature type="non-terminal residue" evidence="2">
    <location>
        <position position="461"/>
    </location>
</feature>
<proteinExistence type="predicted"/>
<dbReference type="InterPro" id="IPR006852">
    <property type="entry name" value="TOD1_MUCI70"/>
</dbReference>
<dbReference type="InterPro" id="IPR048354">
    <property type="entry name" value="TOD1_MUCI70_glycTrfase_dom"/>
</dbReference>
<protein>
    <recommendedName>
        <fullName evidence="1">TOD1/MUCI70 glycosyltransferase-like domain-containing protein</fullName>
    </recommendedName>
</protein>
<dbReference type="SUPFAM" id="SSF53448">
    <property type="entry name" value="Nucleotide-diphospho-sugar transferases"/>
    <property type="match status" value="1"/>
</dbReference>
<comment type="caution">
    <text evidence="2">The sequence shown here is derived from an EMBL/GenBank/DDBJ whole genome shotgun (WGS) entry which is preliminary data.</text>
</comment>
<dbReference type="Proteomes" id="UP000229766">
    <property type="component" value="Unassembled WGS sequence"/>
</dbReference>
<sequence>MNSVCYGNVKLLDSKYNHYAAYIKNTNKKIIVHYNGEKPWNNPKIPLANLFWKYAVSTDFIEIINYQNLTKKRKIKSYLNYKKTRNAKVAIYTAYNENYDNLIQHKYISKNFDYICFTDKKIKNPGIWEIKPINKTKLDAVRTSRYYKLFPHEILSKYKYSVWVDTNVDVTSDILEKRVNQLIEKKIKIAIPPHFERDCIYQEAKACVDFQKDNPEIILKQVDFLKKEKYPKNNGLFENNLIFREHNDSKIIKVMDDWWWMINNFSRRDQLGLNYVLWKNKLECTQLFSKNARLMSDDFIYKDHNTKIVSTLFIDKGTGFNNDNFIQKIITISNNKYKASFDLSEFETIKQIIFNPLKNQFCKFKITKVKIDGKITPISKIKYQTNGILLDNSFIDFSKTSDPQIIFTINIKIKIISINGNINFYNLENLYINSTNQINNLVQEKEQIKLDSTNQINNLVQ</sequence>
<accession>A0A2M8L297</accession>
<dbReference type="PANTHER" id="PTHR12956">
    <property type="entry name" value="ALKALINE CERAMIDASE-RELATED"/>
    <property type="match status" value="1"/>
</dbReference>
<name>A0A2M8L297_9BACT</name>
<dbReference type="InterPro" id="IPR029044">
    <property type="entry name" value="Nucleotide-diphossugar_trans"/>
</dbReference>